<accession>A0AAW8LQ15</accession>
<protein>
    <recommendedName>
        <fullName evidence="3">DUF4376 domain-containing protein</fullName>
    </recommendedName>
</protein>
<reference evidence="1" key="1">
    <citation type="submission" date="2023-07" db="EMBL/GenBank/DDBJ databases">
        <title>Sorghum-associated microbial communities from plants grown in Nebraska, USA.</title>
        <authorList>
            <person name="Schachtman D."/>
        </authorList>
    </citation>
    <scope>NUCLEOTIDE SEQUENCE</scope>
    <source>
        <strain evidence="1">1457</strain>
    </source>
</reference>
<dbReference type="Proteomes" id="UP001265315">
    <property type="component" value="Unassembled WGS sequence"/>
</dbReference>
<dbReference type="RefSeq" id="WP_209689514.1">
    <property type="nucleotide sequence ID" value="NZ_JAGIPM010000004.1"/>
</dbReference>
<sequence>MPYAFEGGICTDAREGAIEINDAQYDEALAAILDGKAITTIGGFQIVDAPIVEDPDPDANLDLDQWKAKLISKIDADAENARLHYITGGAGQAMTYQQKAQEAVAVLALIGSGEIDPSGFPLLAAEIGITAPSLIEVAQVVNAAHQGWRVVGAEIEALRLGGKSAVSAASTIPEAKAAALIQWP</sequence>
<dbReference type="AlphaFoldDB" id="A0AAW8LQ15"/>
<proteinExistence type="predicted"/>
<name>A0AAW8LQ15_AGRTU</name>
<comment type="caution">
    <text evidence="1">The sequence shown here is derived from an EMBL/GenBank/DDBJ whole genome shotgun (WGS) entry which is preliminary data.</text>
</comment>
<evidence type="ECO:0000313" key="1">
    <source>
        <dbReference type="EMBL" id="MDR6700744.1"/>
    </source>
</evidence>
<organism evidence="1 2">
    <name type="scientific">Agrobacterium tumefaciens</name>
    <dbReference type="NCBI Taxonomy" id="358"/>
    <lineage>
        <taxon>Bacteria</taxon>
        <taxon>Pseudomonadati</taxon>
        <taxon>Pseudomonadota</taxon>
        <taxon>Alphaproteobacteria</taxon>
        <taxon>Hyphomicrobiales</taxon>
        <taxon>Rhizobiaceae</taxon>
        <taxon>Rhizobium/Agrobacterium group</taxon>
        <taxon>Agrobacterium</taxon>
        <taxon>Agrobacterium tumefaciens complex</taxon>
    </lineage>
</organism>
<evidence type="ECO:0008006" key="3">
    <source>
        <dbReference type="Google" id="ProtNLM"/>
    </source>
</evidence>
<dbReference type="EMBL" id="JAVDSW010000001">
    <property type="protein sequence ID" value="MDR6700744.1"/>
    <property type="molecule type" value="Genomic_DNA"/>
</dbReference>
<evidence type="ECO:0000313" key="2">
    <source>
        <dbReference type="Proteomes" id="UP001265315"/>
    </source>
</evidence>
<gene>
    <name evidence="1" type="ORF">J2W61_000572</name>
</gene>